<dbReference type="InterPro" id="IPR032675">
    <property type="entry name" value="LRR_dom_sf"/>
</dbReference>
<keyword evidence="5" id="KW-1133">Transmembrane helix</keyword>
<keyword evidence="2" id="KW-0433">Leucine-rich repeat</keyword>
<dbReference type="SUPFAM" id="SSF52058">
    <property type="entry name" value="L domain-like"/>
    <property type="match status" value="1"/>
</dbReference>
<reference evidence="8" key="2">
    <citation type="journal article" date="2021" name="Genome Biol. Evol.">
        <title>Developing a high-quality reference genome for a parasitic bivalve with doubly uniparental inheritance (Bivalvia: Unionida).</title>
        <authorList>
            <person name="Smith C.H."/>
        </authorList>
    </citation>
    <scope>NUCLEOTIDE SEQUENCE</scope>
    <source>
        <strain evidence="8">CHS0354</strain>
        <tissue evidence="8">Mantle</tissue>
    </source>
</reference>
<protein>
    <recommendedName>
        <fullName evidence="7">LRRCT domain-containing protein</fullName>
    </recommendedName>
</protein>
<dbReference type="PANTHER" id="PTHR24369">
    <property type="entry name" value="ANTIGEN BSP, PUTATIVE-RELATED"/>
    <property type="match status" value="1"/>
</dbReference>
<organism evidence="8 9">
    <name type="scientific">Potamilus streckersoni</name>
    <dbReference type="NCBI Taxonomy" id="2493646"/>
    <lineage>
        <taxon>Eukaryota</taxon>
        <taxon>Metazoa</taxon>
        <taxon>Spiralia</taxon>
        <taxon>Lophotrochozoa</taxon>
        <taxon>Mollusca</taxon>
        <taxon>Bivalvia</taxon>
        <taxon>Autobranchia</taxon>
        <taxon>Heteroconchia</taxon>
        <taxon>Palaeoheterodonta</taxon>
        <taxon>Unionida</taxon>
        <taxon>Unionoidea</taxon>
        <taxon>Unionidae</taxon>
        <taxon>Ambleminae</taxon>
        <taxon>Lampsilini</taxon>
        <taxon>Potamilus</taxon>
    </lineage>
</organism>
<dbReference type="Proteomes" id="UP001195483">
    <property type="component" value="Unassembled WGS sequence"/>
</dbReference>
<evidence type="ECO:0000256" key="5">
    <source>
        <dbReference type="SAM" id="Phobius"/>
    </source>
</evidence>
<evidence type="ECO:0000313" key="9">
    <source>
        <dbReference type="Proteomes" id="UP001195483"/>
    </source>
</evidence>
<comment type="caution">
    <text evidence="8">The sequence shown here is derived from an EMBL/GenBank/DDBJ whole genome shotgun (WGS) entry which is preliminary data.</text>
</comment>
<reference evidence="8" key="1">
    <citation type="journal article" date="2021" name="Genome Biol. Evol.">
        <title>A High-Quality Reference Genome for a Parasitic Bivalve with Doubly Uniparental Inheritance (Bivalvia: Unionida).</title>
        <authorList>
            <person name="Smith C.H."/>
        </authorList>
    </citation>
    <scope>NUCLEOTIDE SEQUENCE</scope>
    <source>
        <strain evidence="8">CHS0354</strain>
    </source>
</reference>
<evidence type="ECO:0000256" key="2">
    <source>
        <dbReference type="ARBA" id="ARBA00022614"/>
    </source>
</evidence>
<keyword evidence="5" id="KW-0472">Membrane</keyword>
<evidence type="ECO:0000256" key="4">
    <source>
        <dbReference type="ARBA" id="ARBA00022737"/>
    </source>
</evidence>
<evidence type="ECO:0000256" key="1">
    <source>
        <dbReference type="ARBA" id="ARBA00007518"/>
    </source>
</evidence>
<dbReference type="SMART" id="SM00369">
    <property type="entry name" value="LRR_TYP"/>
    <property type="match status" value="2"/>
</dbReference>
<dbReference type="Gene3D" id="3.80.10.10">
    <property type="entry name" value="Ribonuclease Inhibitor"/>
    <property type="match status" value="1"/>
</dbReference>
<keyword evidence="9" id="KW-1185">Reference proteome</keyword>
<accession>A0AAE0T6C2</accession>
<dbReference type="Pfam" id="PF13855">
    <property type="entry name" value="LRR_8"/>
    <property type="match status" value="1"/>
</dbReference>
<dbReference type="PANTHER" id="PTHR24369:SF210">
    <property type="entry name" value="CHAOPTIN-RELATED"/>
    <property type="match status" value="1"/>
</dbReference>
<evidence type="ECO:0000256" key="6">
    <source>
        <dbReference type="SAM" id="SignalP"/>
    </source>
</evidence>
<dbReference type="InterPro" id="IPR013055">
    <property type="entry name" value="Tachy_Neuro_lke_CS"/>
</dbReference>
<proteinExistence type="inferred from homology"/>
<feature type="chain" id="PRO_5042128509" description="LRRCT domain-containing protein" evidence="6">
    <location>
        <begin position="21"/>
        <end position="342"/>
    </location>
</feature>
<feature type="domain" description="LRRCT" evidence="7">
    <location>
        <begin position="237"/>
        <end position="284"/>
    </location>
</feature>
<dbReference type="PROSITE" id="PS00267">
    <property type="entry name" value="TACHYKININ"/>
    <property type="match status" value="1"/>
</dbReference>
<dbReference type="SMART" id="SM00082">
    <property type="entry name" value="LRRCT"/>
    <property type="match status" value="1"/>
</dbReference>
<keyword evidence="3 6" id="KW-0732">Signal</keyword>
<dbReference type="GO" id="GO:0005886">
    <property type="term" value="C:plasma membrane"/>
    <property type="evidence" value="ECO:0007669"/>
    <property type="project" value="TreeGrafter"/>
</dbReference>
<dbReference type="AlphaFoldDB" id="A0AAE0T6C2"/>
<sequence length="342" mass="37443">MYLQVTIVLIFLVLLSITVSFPTGCWQRTPAKTVCDFRYWSPPLLDSQYKIGPYQVEVKKLSGNFSSQAFIGLMGDRATSSAFILLDCDQSDVSLPANTFTSNLNWVRSLYLNKCYIRNGIAAGTLSFLIGLTSLQVTNGIFGPMNAYSLSGLMNLTNVFIQAEFLEKTFPAGLFTKLTAVTNITIQTSSLTSIPPGAFDGLTSLTSIDLSGNLLMSLPVGTFDNLVSLMRLTLDGNNWKCGCHFTWLSTWLVYSGVTATMTCSSPVAYKGFALNRAIAELGCTTSTSSPKIRSRIIAVLINSIPFIISIFKAVIIDAIILTEVLIYLFNRARVHLSFDELS</sequence>
<evidence type="ECO:0000256" key="3">
    <source>
        <dbReference type="ARBA" id="ARBA00022729"/>
    </source>
</evidence>
<gene>
    <name evidence="8" type="ORF">CHS0354_015626</name>
</gene>
<feature type="signal peptide" evidence="6">
    <location>
        <begin position="1"/>
        <end position="20"/>
    </location>
</feature>
<dbReference type="InterPro" id="IPR000483">
    <property type="entry name" value="Cys-rich_flank_reg_C"/>
</dbReference>
<dbReference type="InterPro" id="IPR001611">
    <property type="entry name" value="Leu-rich_rpt"/>
</dbReference>
<comment type="similarity">
    <text evidence="1">Belongs to the tachykinin family.</text>
</comment>
<name>A0AAE0T6C2_9BIVA</name>
<evidence type="ECO:0000313" key="8">
    <source>
        <dbReference type="EMBL" id="KAK3604451.1"/>
    </source>
</evidence>
<dbReference type="InterPro" id="IPR003591">
    <property type="entry name" value="Leu-rich_rpt_typical-subtyp"/>
</dbReference>
<feature type="transmembrane region" description="Helical" evidence="5">
    <location>
        <begin position="296"/>
        <end position="329"/>
    </location>
</feature>
<keyword evidence="4" id="KW-0677">Repeat</keyword>
<keyword evidence="5" id="KW-0812">Transmembrane</keyword>
<evidence type="ECO:0000259" key="7">
    <source>
        <dbReference type="SMART" id="SM00082"/>
    </source>
</evidence>
<dbReference type="InterPro" id="IPR050541">
    <property type="entry name" value="LRR_TM_domain-containing"/>
</dbReference>
<dbReference type="EMBL" id="JAEAOA010000970">
    <property type="protein sequence ID" value="KAK3604451.1"/>
    <property type="molecule type" value="Genomic_DNA"/>
</dbReference>
<reference evidence="8" key="3">
    <citation type="submission" date="2023-05" db="EMBL/GenBank/DDBJ databases">
        <authorList>
            <person name="Smith C.H."/>
        </authorList>
    </citation>
    <scope>NUCLEOTIDE SEQUENCE</scope>
    <source>
        <strain evidence="8">CHS0354</strain>
        <tissue evidence="8">Mantle</tissue>
    </source>
</reference>